<accession>A0AC35FDW7</accession>
<evidence type="ECO:0000313" key="1">
    <source>
        <dbReference type="Proteomes" id="UP000887580"/>
    </source>
</evidence>
<name>A0AC35FDW7_9BILA</name>
<proteinExistence type="predicted"/>
<protein>
    <submittedName>
        <fullName evidence="2">Uncharacterized protein</fullName>
    </submittedName>
</protein>
<reference evidence="2" key="1">
    <citation type="submission" date="2022-11" db="UniProtKB">
        <authorList>
            <consortium name="WormBaseParasite"/>
        </authorList>
    </citation>
    <scope>IDENTIFICATION</scope>
</reference>
<dbReference type="WBParaSite" id="PS1159_v2.g16535.t1">
    <property type="protein sequence ID" value="PS1159_v2.g16535.t1"/>
    <property type="gene ID" value="PS1159_v2.g16535"/>
</dbReference>
<evidence type="ECO:0000313" key="2">
    <source>
        <dbReference type="WBParaSite" id="PS1159_v2.g16535.t1"/>
    </source>
</evidence>
<organism evidence="1 2">
    <name type="scientific">Panagrolaimus sp. PS1159</name>
    <dbReference type="NCBI Taxonomy" id="55785"/>
    <lineage>
        <taxon>Eukaryota</taxon>
        <taxon>Metazoa</taxon>
        <taxon>Ecdysozoa</taxon>
        <taxon>Nematoda</taxon>
        <taxon>Chromadorea</taxon>
        <taxon>Rhabditida</taxon>
        <taxon>Tylenchina</taxon>
        <taxon>Panagrolaimomorpha</taxon>
        <taxon>Panagrolaimoidea</taxon>
        <taxon>Panagrolaimidae</taxon>
        <taxon>Panagrolaimus</taxon>
    </lineage>
</organism>
<dbReference type="Proteomes" id="UP000887580">
    <property type="component" value="Unplaced"/>
</dbReference>
<sequence>MNAETALIHDIKYFKNLETRTYAFINTLTLDQLLLAKKMKDEFDAFFKNVNGKLEDHEELWNCICDLKEAWDQFLINFEKIKHKIKPSAVTDKAIMELERHDMLTNYVLVPYFDLSNIMKNDSVKKFKSGICFALSKQSGEDRDAAPTLATKKNYLIKLLDKNDDGFFYPVSETDELPLMKHKSQLKRLWNVFEKNSIITESECLVNLTRDCETYRPMTLKFCDNFLALEIEKSPFENLRNILRIPRKYGLGSKSNSSSCISEFKKSSQREIARKVSDPLLVITRLSIEIPKEKQLEVHQCRVRDIKPNDQYTFKTYYTSQIHAIKHLNPVDKLGESRRYSYEPIGYCYAITKDERVEMCLNYKISGIKKIRMYSTSFKDSKDFEDISLEKYMEKSELKEKVKESENIIDKNLEKIFMEYKKIGKKELQILKENKSDSTFMIQALC</sequence>